<evidence type="ECO:0000256" key="1">
    <source>
        <dbReference type="SAM" id="Phobius"/>
    </source>
</evidence>
<keyword evidence="3" id="KW-1185">Reference proteome</keyword>
<gene>
    <name evidence="2" type="ORF">IF202_06335</name>
</gene>
<dbReference type="Proteomes" id="UP000604161">
    <property type="component" value="Unassembled WGS sequence"/>
</dbReference>
<keyword evidence="1" id="KW-0472">Membrane</keyword>
<keyword evidence="1" id="KW-0812">Transmembrane</keyword>
<dbReference type="RefSeq" id="WP_191594047.1">
    <property type="nucleotide sequence ID" value="NZ_JACYFC010000002.1"/>
</dbReference>
<sequence>MKFRLYLAVLMSGIMSLLMSGWITFINVGITSDFLTLWAAAWCLAWPVAGLVAFTFGPSVQKLSAWLAKKS</sequence>
<reference evidence="2 3" key="1">
    <citation type="submission" date="2020-09" db="EMBL/GenBank/DDBJ databases">
        <title>Marinomonas sp. nov., isolated from the cysticercosis algae of Qingdao, China.</title>
        <authorList>
            <person name="Sun X."/>
        </authorList>
    </citation>
    <scope>NUCLEOTIDE SEQUENCE [LARGE SCALE GENOMIC DNA]</scope>
    <source>
        <strain evidence="2 3">SM2066</strain>
    </source>
</reference>
<accession>A0ABR8NX84</accession>
<feature type="transmembrane region" description="Helical" evidence="1">
    <location>
        <begin position="36"/>
        <end position="56"/>
    </location>
</feature>
<name>A0ABR8NX84_9GAMM</name>
<protein>
    <submittedName>
        <fullName evidence="2">DUF2798 domain-containing protein</fullName>
    </submittedName>
</protein>
<comment type="caution">
    <text evidence="2">The sequence shown here is derived from an EMBL/GenBank/DDBJ whole genome shotgun (WGS) entry which is preliminary data.</text>
</comment>
<dbReference type="EMBL" id="JACYFC010000002">
    <property type="protein sequence ID" value="MBD5770663.1"/>
    <property type="molecule type" value="Genomic_DNA"/>
</dbReference>
<evidence type="ECO:0000313" key="2">
    <source>
        <dbReference type="EMBL" id="MBD5770663.1"/>
    </source>
</evidence>
<feature type="transmembrane region" description="Helical" evidence="1">
    <location>
        <begin position="7"/>
        <end position="30"/>
    </location>
</feature>
<proteinExistence type="predicted"/>
<evidence type="ECO:0000313" key="3">
    <source>
        <dbReference type="Proteomes" id="UP000604161"/>
    </source>
</evidence>
<organism evidence="2 3">
    <name type="scientific">Marinomonas colpomeniae</name>
    <dbReference type="NCBI Taxonomy" id="2774408"/>
    <lineage>
        <taxon>Bacteria</taxon>
        <taxon>Pseudomonadati</taxon>
        <taxon>Pseudomonadota</taxon>
        <taxon>Gammaproteobacteria</taxon>
        <taxon>Oceanospirillales</taxon>
        <taxon>Oceanospirillaceae</taxon>
        <taxon>Marinomonas</taxon>
    </lineage>
</organism>
<dbReference type="InterPro" id="IPR021529">
    <property type="entry name" value="DUF2798"/>
</dbReference>
<dbReference type="Pfam" id="PF11391">
    <property type="entry name" value="DUF2798"/>
    <property type="match status" value="1"/>
</dbReference>
<keyword evidence="1" id="KW-1133">Transmembrane helix</keyword>